<proteinExistence type="predicted"/>
<dbReference type="AlphaFoldDB" id="A0A1C6STN0"/>
<protein>
    <submittedName>
        <fullName evidence="1">Uncharacterized protein</fullName>
    </submittedName>
</protein>
<dbReference type="EMBL" id="FMHW01000002">
    <property type="protein sequence ID" value="SCL32881.1"/>
    <property type="molecule type" value="Genomic_DNA"/>
</dbReference>
<evidence type="ECO:0000313" key="1">
    <source>
        <dbReference type="EMBL" id="SCL32881.1"/>
    </source>
</evidence>
<gene>
    <name evidence="1" type="ORF">GA0074692_3434</name>
</gene>
<reference evidence="2" key="1">
    <citation type="submission" date="2016-06" db="EMBL/GenBank/DDBJ databases">
        <authorList>
            <person name="Varghese N."/>
            <person name="Submissions Spin"/>
        </authorList>
    </citation>
    <scope>NUCLEOTIDE SEQUENCE [LARGE SCALE GENOMIC DNA]</scope>
    <source>
        <strain evidence="2">DSM 43817</strain>
    </source>
</reference>
<dbReference type="Proteomes" id="UP000198959">
    <property type="component" value="Unassembled WGS sequence"/>
</dbReference>
<organism evidence="1 2">
    <name type="scientific">Micromonospora pallida</name>
    <dbReference type="NCBI Taxonomy" id="145854"/>
    <lineage>
        <taxon>Bacteria</taxon>
        <taxon>Bacillati</taxon>
        <taxon>Actinomycetota</taxon>
        <taxon>Actinomycetes</taxon>
        <taxon>Micromonosporales</taxon>
        <taxon>Micromonosporaceae</taxon>
        <taxon>Micromonospora</taxon>
    </lineage>
</organism>
<sequence length="180" mass="19739">MSELSVTVRSVAKPIRPKRRRHRQWRVQRIFTRRFLADLQSQAEPRGYAVERTAGEDLDTIAKNFLGLDPMAGLQDTIAKNFLALDPMAGLQDTIAKNFLALDPMAGLQDTIAKNFLALDPMAGLQDTIAKNFLALDPMAGLQDTIAKNFLALDPMAGLLSELLATAEESLVPRHAALNG</sequence>
<name>A0A1C6STN0_9ACTN</name>
<keyword evidence="2" id="KW-1185">Reference proteome</keyword>
<accession>A0A1C6STN0</accession>
<evidence type="ECO:0000313" key="2">
    <source>
        <dbReference type="Proteomes" id="UP000198959"/>
    </source>
</evidence>